<sequence length="77" mass="9051">MKGDCELRRNGKIRRMTLLHVVSSLFYYSRKTSKVHSPRVFFTIPTVLRKSHARAHFRAHSSFIAEFNNSKNLEEKS</sequence>
<evidence type="ECO:0000313" key="2">
    <source>
        <dbReference type="Proteomes" id="UP000183832"/>
    </source>
</evidence>
<dbReference type="Proteomes" id="UP000183832">
    <property type="component" value="Unassembled WGS sequence"/>
</dbReference>
<evidence type="ECO:0000313" key="1">
    <source>
        <dbReference type="EMBL" id="CRK95712.1"/>
    </source>
</evidence>
<proteinExistence type="predicted"/>
<accession>A0A1J1I622</accession>
<protein>
    <submittedName>
        <fullName evidence="1">CLUMA_CG009169, isoform A</fullName>
    </submittedName>
</protein>
<organism evidence="1 2">
    <name type="scientific">Clunio marinus</name>
    <dbReference type="NCBI Taxonomy" id="568069"/>
    <lineage>
        <taxon>Eukaryota</taxon>
        <taxon>Metazoa</taxon>
        <taxon>Ecdysozoa</taxon>
        <taxon>Arthropoda</taxon>
        <taxon>Hexapoda</taxon>
        <taxon>Insecta</taxon>
        <taxon>Pterygota</taxon>
        <taxon>Neoptera</taxon>
        <taxon>Endopterygota</taxon>
        <taxon>Diptera</taxon>
        <taxon>Nematocera</taxon>
        <taxon>Chironomoidea</taxon>
        <taxon>Chironomidae</taxon>
        <taxon>Clunio</taxon>
    </lineage>
</organism>
<keyword evidence="2" id="KW-1185">Reference proteome</keyword>
<reference evidence="1 2" key="1">
    <citation type="submission" date="2015-04" db="EMBL/GenBank/DDBJ databases">
        <authorList>
            <person name="Syromyatnikov M.Y."/>
            <person name="Popov V.N."/>
        </authorList>
    </citation>
    <scope>NUCLEOTIDE SEQUENCE [LARGE SCALE GENOMIC DNA]</scope>
</reference>
<name>A0A1J1I622_9DIPT</name>
<gene>
    <name evidence="1" type="ORF">CLUMA_CG009169</name>
</gene>
<dbReference type="AlphaFoldDB" id="A0A1J1I622"/>
<dbReference type="EMBL" id="CVRI01000042">
    <property type="protein sequence ID" value="CRK95712.1"/>
    <property type="molecule type" value="Genomic_DNA"/>
</dbReference>